<evidence type="ECO:0000256" key="1">
    <source>
        <dbReference type="SAM" id="MobiDB-lite"/>
    </source>
</evidence>
<dbReference type="Pfam" id="PF04149">
    <property type="entry name" value="DUF397"/>
    <property type="match status" value="1"/>
</dbReference>
<organism evidence="3 4">
    <name type="scientific">Actinomadura adrarensis</name>
    <dbReference type="NCBI Taxonomy" id="1819600"/>
    <lineage>
        <taxon>Bacteria</taxon>
        <taxon>Bacillati</taxon>
        <taxon>Actinomycetota</taxon>
        <taxon>Actinomycetes</taxon>
        <taxon>Streptosporangiales</taxon>
        <taxon>Thermomonosporaceae</taxon>
        <taxon>Actinomadura</taxon>
    </lineage>
</organism>
<sequence>MASDFSTVHWRKSSRSGQDENSECVELAAIERQVAVRDSKDPDGPRLMLTASQWNALSGRIKDGGKA</sequence>
<gene>
    <name evidence="3" type="ORF">ACFQ07_31170</name>
</gene>
<feature type="region of interest" description="Disordered" evidence="1">
    <location>
        <begin position="1"/>
        <end position="23"/>
    </location>
</feature>
<evidence type="ECO:0000313" key="4">
    <source>
        <dbReference type="Proteomes" id="UP001597083"/>
    </source>
</evidence>
<proteinExistence type="predicted"/>
<evidence type="ECO:0000313" key="3">
    <source>
        <dbReference type="EMBL" id="MFD0856735.1"/>
    </source>
</evidence>
<dbReference type="Proteomes" id="UP001597083">
    <property type="component" value="Unassembled WGS sequence"/>
</dbReference>
<dbReference type="InterPro" id="IPR007278">
    <property type="entry name" value="DUF397"/>
</dbReference>
<feature type="domain" description="DUF397" evidence="2">
    <location>
        <begin position="9"/>
        <end position="62"/>
    </location>
</feature>
<accession>A0ABW3CR69</accession>
<keyword evidence="4" id="KW-1185">Reference proteome</keyword>
<protein>
    <submittedName>
        <fullName evidence="3">DUF397 domain-containing protein</fullName>
    </submittedName>
</protein>
<reference evidence="4" key="1">
    <citation type="journal article" date="2019" name="Int. J. Syst. Evol. Microbiol.">
        <title>The Global Catalogue of Microorganisms (GCM) 10K type strain sequencing project: providing services to taxonomists for standard genome sequencing and annotation.</title>
        <authorList>
            <consortium name="The Broad Institute Genomics Platform"/>
            <consortium name="The Broad Institute Genome Sequencing Center for Infectious Disease"/>
            <person name="Wu L."/>
            <person name="Ma J."/>
        </authorList>
    </citation>
    <scope>NUCLEOTIDE SEQUENCE [LARGE SCALE GENOMIC DNA]</scope>
    <source>
        <strain evidence="4">JCM 31696</strain>
    </source>
</reference>
<dbReference type="EMBL" id="JBHTIR010004239">
    <property type="protein sequence ID" value="MFD0856735.1"/>
    <property type="molecule type" value="Genomic_DNA"/>
</dbReference>
<name>A0ABW3CR69_9ACTN</name>
<comment type="caution">
    <text evidence="3">The sequence shown here is derived from an EMBL/GenBank/DDBJ whole genome shotgun (WGS) entry which is preliminary data.</text>
</comment>
<evidence type="ECO:0000259" key="2">
    <source>
        <dbReference type="Pfam" id="PF04149"/>
    </source>
</evidence>